<organism evidence="1 2">
    <name type="scientific">Ensifer canadensis</name>
    <dbReference type="NCBI Taxonomy" id="555315"/>
    <lineage>
        <taxon>Bacteria</taxon>
        <taxon>Pseudomonadati</taxon>
        <taxon>Pseudomonadota</taxon>
        <taxon>Alphaproteobacteria</taxon>
        <taxon>Hyphomicrobiales</taxon>
        <taxon>Rhizobiaceae</taxon>
        <taxon>Sinorhizobium/Ensifer group</taxon>
        <taxon>Ensifer</taxon>
    </lineage>
</organism>
<gene>
    <name evidence="1" type="ORF">GFB56_27355</name>
</gene>
<dbReference type="EMBL" id="WXFA01000026">
    <property type="protein sequence ID" value="MBM3094466.1"/>
    <property type="molecule type" value="Genomic_DNA"/>
</dbReference>
<protein>
    <submittedName>
        <fullName evidence="1">Uncharacterized protein</fullName>
    </submittedName>
</protein>
<reference evidence="1 2" key="1">
    <citation type="submission" date="2020-01" db="EMBL/GenBank/DDBJ databases">
        <title>Draft genome assembly of Ensifer adhaerens T173.</title>
        <authorList>
            <person name="Craig J.E."/>
            <person name="Stinchcombe J.R."/>
        </authorList>
    </citation>
    <scope>NUCLEOTIDE SEQUENCE [LARGE SCALE GENOMIC DNA]</scope>
    <source>
        <strain evidence="1 2">T173</strain>
    </source>
</reference>
<proteinExistence type="predicted"/>
<keyword evidence="2" id="KW-1185">Reference proteome</keyword>
<evidence type="ECO:0000313" key="2">
    <source>
        <dbReference type="Proteomes" id="UP000744980"/>
    </source>
</evidence>
<name>A0AAW4FT32_9HYPH</name>
<evidence type="ECO:0000313" key="1">
    <source>
        <dbReference type="EMBL" id="MBM3094466.1"/>
    </source>
</evidence>
<dbReference type="AlphaFoldDB" id="A0AAW4FT32"/>
<accession>A0AAW4FT32</accession>
<dbReference type="RefSeq" id="WP_128090426.1">
    <property type="nucleotide sequence ID" value="NZ_CP083370.1"/>
</dbReference>
<comment type="caution">
    <text evidence="1">The sequence shown here is derived from an EMBL/GenBank/DDBJ whole genome shotgun (WGS) entry which is preliminary data.</text>
</comment>
<sequence length="135" mass="15227">MPEQSKIDGFILNWQAKLFRSGIASCHCSKFGQSPIFQVILKVHRKLLKSQLFERMCREVECFAPFFAAIGDAAMAAKQVHSFVKRLIWLKLLAKVMLSGTVAVRFAEILQVITGNRQVASRRFKVKQQLCGAGQ</sequence>
<dbReference type="Proteomes" id="UP000744980">
    <property type="component" value="Unassembled WGS sequence"/>
</dbReference>